<dbReference type="HOGENOM" id="CLU_000134_46_0_1"/>
<proteinExistence type="predicted"/>
<dbReference type="Pfam" id="PF04564">
    <property type="entry name" value="U-box"/>
    <property type="match status" value="1"/>
</dbReference>
<dbReference type="PANTHER" id="PTHR22904">
    <property type="entry name" value="TPR REPEAT CONTAINING PROTEIN"/>
    <property type="match status" value="1"/>
</dbReference>
<dbReference type="FunFam" id="1.25.40.10:FF:000860">
    <property type="entry name" value="Putative Heat shock protein STI"/>
    <property type="match status" value="1"/>
</dbReference>
<dbReference type="Gene3D" id="3.30.40.10">
    <property type="entry name" value="Zinc/RING finger domain, C3HC4 (zinc finger)"/>
    <property type="match status" value="1"/>
</dbReference>
<dbReference type="Gene3D" id="1.25.40.10">
    <property type="entry name" value="Tetratricopeptide repeat domain"/>
    <property type="match status" value="2"/>
</dbReference>
<dbReference type="GO" id="GO:0016567">
    <property type="term" value="P:protein ubiquitination"/>
    <property type="evidence" value="ECO:0007669"/>
    <property type="project" value="UniProtKB-UniPathway"/>
</dbReference>
<evidence type="ECO:0000313" key="10">
    <source>
        <dbReference type="Proteomes" id="UP000008022"/>
    </source>
</evidence>
<evidence type="ECO:0000256" key="3">
    <source>
        <dbReference type="ARBA" id="ARBA00022737"/>
    </source>
</evidence>
<dbReference type="PANTHER" id="PTHR22904:SF523">
    <property type="entry name" value="STRESS-INDUCED-PHOSPHOPROTEIN 1"/>
    <property type="match status" value="1"/>
</dbReference>
<protein>
    <recommendedName>
        <fullName evidence="8">U-box domain-containing protein</fullName>
    </recommendedName>
</protein>
<dbReference type="GO" id="GO:0004842">
    <property type="term" value="F:ubiquitin-protein transferase activity"/>
    <property type="evidence" value="ECO:0007669"/>
    <property type="project" value="InterPro"/>
</dbReference>
<comment type="pathway">
    <text evidence="1">Protein modification; protein ubiquitination.</text>
</comment>
<evidence type="ECO:0000256" key="4">
    <source>
        <dbReference type="ARBA" id="ARBA00022803"/>
    </source>
</evidence>
<evidence type="ECO:0000256" key="2">
    <source>
        <dbReference type="ARBA" id="ARBA00022679"/>
    </source>
</evidence>
<dbReference type="Proteomes" id="UP000008022">
    <property type="component" value="Unassembled WGS sequence"/>
</dbReference>
<evidence type="ECO:0000256" key="5">
    <source>
        <dbReference type="PROSITE-ProRule" id="PRU00339"/>
    </source>
</evidence>
<sequence>MAPVVSRGGGGGGRAMGAKERKEAAQREKDAGDEAYGEELYKRAAAHYAAAADLDPGDISCLIKRAKANFSMNKCEECVADCDEALGRRRRRRDARCGCDEKLAADALFLKALALLNLAVCAADHEPAITALEGSLELRPGSKETRAKLEMAKRNRDAFAEQERLDQEAAKTHRDNGLELLRKKKYKEAEMQFTEAIKRNPRYPKNFSDRARCLIELNSLPKALEDANRCIELDDTLGMGYLRKGLVQIAMAKYEDAIATLVDGLKHDPQNLSIHNGLRECAARIKMAKDSDAIAKDLTKHQRKIECLHKQLNEGENKASKERSRRMKSEKLVKTLSSQVEQLRSANERNANLERKLSECREPDGHTYEAKFIRDWFRRGHNTSPITNVELEHKKLLPNHIKRLKINQARSPRIRRASWMSLGMMVTRLAWMAHSAATAELWKRRSVLKSWAISRTRRWKGSLRMSSSVLFWYLRISRSATVPGLKRWGFFTPPVAGADLRAALVASCFLGAFPPVDLRAVCFVRAIEEERRGELDAAELWI</sequence>
<evidence type="ECO:0000313" key="9">
    <source>
        <dbReference type="EnsemblPlants" id="ORUFI06G03980.1"/>
    </source>
</evidence>
<evidence type="ECO:0000256" key="7">
    <source>
        <dbReference type="SAM" id="MobiDB-lite"/>
    </source>
</evidence>
<accession>A0A0E0PTU0</accession>
<dbReference type="UniPathway" id="UPA00143"/>
<dbReference type="PROSITE" id="PS50005">
    <property type="entry name" value="TPR"/>
    <property type="match status" value="1"/>
</dbReference>
<dbReference type="InterPro" id="IPR003613">
    <property type="entry name" value="Ubox_domain"/>
</dbReference>
<dbReference type="FunFam" id="1.25.40.10:FF:001065">
    <property type="entry name" value="Putative Heat shock protein STI"/>
    <property type="match status" value="1"/>
</dbReference>
<evidence type="ECO:0000259" key="8">
    <source>
        <dbReference type="SMART" id="SM00504"/>
    </source>
</evidence>
<dbReference type="eggNOG" id="KOG0548">
    <property type="taxonomic scope" value="Eukaryota"/>
</dbReference>
<keyword evidence="2" id="KW-0808">Transferase</keyword>
<dbReference type="EnsemblPlants" id="ORUFI06G03980.1">
    <property type="protein sequence ID" value="ORUFI06G03980.1"/>
    <property type="gene ID" value="ORUFI06G03980"/>
</dbReference>
<organism evidence="9 10">
    <name type="scientific">Oryza rufipogon</name>
    <name type="common">Brownbeard rice</name>
    <name type="synonym">Asian wild rice</name>
    <dbReference type="NCBI Taxonomy" id="4529"/>
    <lineage>
        <taxon>Eukaryota</taxon>
        <taxon>Viridiplantae</taxon>
        <taxon>Streptophyta</taxon>
        <taxon>Embryophyta</taxon>
        <taxon>Tracheophyta</taxon>
        <taxon>Spermatophyta</taxon>
        <taxon>Magnoliopsida</taxon>
        <taxon>Liliopsida</taxon>
        <taxon>Poales</taxon>
        <taxon>Poaceae</taxon>
        <taxon>BOP clade</taxon>
        <taxon>Oryzoideae</taxon>
        <taxon>Oryzeae</taxon>
        <taxon>Oryzinae</taxon>
        <taxon>Oryza</taxon>
    </lineage>
</organism>
<dbReference type="Gramene" id="ORUFI06G03980.1">
    <property type="protein sequence ID" value="ORUFI06G03980.1"/>
    <property type="gene ID" value="ORUFI06G03980"/>
</dbReference>
<feature type="compositionally biased region" description="Basic and acidic residues" evidence="7">
    <location>
        <begin position="17"/>
        <end position="32"/>
    </location>
</feature>
<dbReference type="SUPFAM" id="SSF57850">
    <property type="entry name" value="RING/U-box"/>
    <property type="match status" value="1"/>
</dbReference>
<keyword evidence="10" id="KW-1185">Reference proteome</keyword>
<keyword evidence="6" id="KW-0175">Coiled coil</keyword>
<keyword evidence="3" id="KW-0677">Repeat</keyword>
<evidence type="ECO:0000256" key="6">
    <source>
        <dbReference type="SAM" id="Coils"/>
    </source>
</evidence>
<feature type="coiled-coil region" evidence="6">
    <location>
        <begin position="298"/>
        <end position="356"/>
    </location>
</feature>
<dbReference type="GO" id="GO:0051879">
    <property type="term" value="F:Hsp90 protein binding"/>
    <property type="evidence" value="ECO:0007669"/>
    <property type="project" value="TreeGrafter"/>
</dbReference>
<dbReference type="InterPro" id="IPR013083">
    <property type="entry name" value="Znf_RING/FYVE/PHD"/>
</dbReference>
<reference evidence="9" key="2">
    <citation type="submission" date="2015-06" db="UniProtKB">
        <authorList>
            <consortium name="EnsemblPlants"/>
        </authorList>
    </citation>
    <scope>IDENTIFICATION</scope>
</reference>
<dbReference type="SUPFAM" id="SSF48452">
    <property type="entry name" value="TPR-like"/>
    <property type="match status" value="2"/>
</dbReference>
<feature type="region of interest" description="Disordered" evidence="7">
    <location>
        <begin position="1"/>
        <end position="32"/>
    </location>
</feature>
<name>A0A0E0PTU0_ORYRU</name>
<dbReference type="SMART" id="SM00504">
    <property type="entry name" value="Ubox"/>
    <property type="match status" value="1"/>
</dbReference>
<feature type="repeat" description="TPR" evidence="5">
    <location>
        <begin position="170"/>
        <end position="203"/>
    </location>
</feature>
<dbReference type="AlphaFoldDB" id="A0A0E0PTU0"/>
<dbReference type="InterPro" id="IPR019734">
    <property type="entry name" value="TPR_rpt"/>
</dbReference>
<dbReference type="STRING" id="4529.A0A0E0PTU0"/>
<reference evidence="10" key="1">
    <citation type="submission" date="2013-06" db="EMBL/GenBank/DDBJ databases">
        <authorList>
            <person name="Zhao Q."/>
        </authorList>
    </citation>
    <scope>NUCLEOTIDE SEQUENCE</scope>
    <source>
        <strain evidence="10">cv. W1943</strain>
    </source>
</reference>
<feature type="domain" description="U-box" evidence="8">
    <location>
        <begin position="348"/>
        <end position="409"/>
    </location>
</feature>
<dbReference type="InterPro" id="IPR011990">
    <property type="entry name" value="TPR-like_helical_dom_sf"/>
</dbReference>
<keyword evidence="4 5" id="KW-0802">TPR repeat</keyword>
<dbReference type="SMART" id="SM00028">
    <property type="entry name" value="TPR"/>
    <property type="match status" value="5"/>
</dbReference>
<evidence type="ECO:0000256" key="1">
    <source>
        <dbReference type="ARBA" id="ARBA00004906"/>
    </source>
</evidence>